<dbReference type="GO" id="GO:0005886">
    <property type="term" value="C:plasma membrane"/>
    <property type="evidence" value="ECO:0007669"/>
    <property type="project" value="TreeGrafter"/>
</dbReference>
<dbReference type="AlphaFoldDB" id="A0A9E7IWV8"/>
<dbReference type="Pfam" id="PF13596">
    <property type="entry name" value="PAS_10"/>
    <property type="match status" value="1"/>
</dbReference>
<dbReference type="Pfam" id="PF08984">
    <property type="entry name" value="DUF1858"/>
    <property type="match status" value="1"/>
</dbReference>
<evidence type="ECO:0000259" key="3">
    <source>
        <dbReference type="Pfam" id="PF08984"/>
    </source>
</evidence>
<dbReference type="InterPro" id="IPR007380">
    <property type="entry name" value="DUF438"/>
</dbReference>
<sequence length="461" mass="53360">MEKMIDLDMTVADLVSKYPEIKDVLIEIGFKELQNKLMLNSVGKFMTLKRGSVVKNISMDHIKEKLIEHGYTIKESEISNDDKARLDKLKTFIERLSQGEDIDSVRADFAKEFSDVDSKEIMKAEEEIIASGVPIKEVQKLCDVHSALFHGATETEQGKKLKAIDEVGHPIYNLHKENDVIADLIDKTLSLLDKNDYKSVDIENLRKIRVHYTKKGDLIYPLLKVKYNIPGPSDVMWSVDDEIRDAFKKLDTNNRDEAWAEALKKNLQRAKEMIYKEENILFPTIEDKFTDEEWHNIYEDFKAYSGGLRADDEWKRETLDTDEVKSSYQSSMIELKGGHFRLDELEALLNTMPYEITFVDANDINAFFNDNGREKLFKRPMTAIGRDVYSCHPPKIEAMVREIIAMFKSGAKDQLCIWMNKEGHDCYVLYMAVRDEAGKYLGTMELVQEMNFAKEHFKDNK</sequence>
<organism evidence="4 5">
    <name type="scientific">Fenollaria massiliensis</name>
    <dbReference type="NCBI Taxonomy" id="938288"/>
    <lineage>
        <taxon>Bacteria</taxon>
        <taxon>Bacillati</taxon>
        <taxon>Bacillota</taxon>
        <taxon>Clostridia</taxon>
        <taxon>Eubacteriales</taxon>
        <taxon>Fenollaria</taxon>
    </lineage>
</organism>
<accession>A0A9E7IWV8</accession>
<name>A0A9E7IWV8_9FIRM</name>
<gene>
    <name evidence="4" type="ORF">M1R53_05725</name>
</gene>
<proteinExistence type="predicted"/>
<feature type="domain" description="DUF438" evidence="2">
    <location>
        <begin position="89"/>
        <end position="154"/>
    </location>
</feature>
<dbReference type="Pfam" id="PF01814">
    <property type="entry name" value="Hemerythrin"/>
    <property type="match status" value="1"/>
</dbReference>
<reference evidence="4" key="1">
    <citation type="submission" date="2022-04" db="EMBL/GenBank/DDBJ databases">
        <title>Complete genome sequences of Ezakiella coagulans and Fenollaria massiliensis.</title>
        <authorList>
            <person name="France M.T."/>
            <person name="Clifford J."/>
            <person name="Narina S."/>
            <person name="Rutt L."/>
            <person name="Ravel J."/>
        </authorList>
    </citation>
    <scope>NUCLEOTIDE SEQUENCE</scope>
    <source>
        <strain evidence="4">C0061C2</strain>
    </source>
</reference>
<dbReference type="PANTHER" id="PTHR39966">
    <property type="entry name" value="BLL2471 PROTEIN-RELATED"/>
    <property type="match status" value="1"/>
</dbReference>
<evidence type="ECO:0000313" key="4">
    <source>
        <dbReference type="EMBL" id="UQK58736.1"/>
    </source>
</evidence>
<keyword evidence="5" id="KW-1185">Reference proteome</keyword>
<evidence type="ECO:0000259" key="1">
    <source>
        <dbReference type="Pfam" id="PF01814"/>
    </source>
</evidence>
<dbReference type="KEGG" id="fms:M1R53_05725"/>
<dbReference type="Gene3D" id="1.20.120.520">
    <property type="entry name" value="nmb1532 protein domain like"/>
    <property type="match status" value="1"/>
</dbReference>
<dbReference type="SUPFAM" id="SSF55785">
    <property type="entry name" value="PYP-like sensor domain (PAS domain)"/>
    <property type="match status" value="1"/>
</dbReference>
<feature type="domain" description="DUF1858" evidence="3">
    <location>
        <begin position="5"/>
        <end position="62"/>
    </location>
</feature>
<evidence type="ECO:0000259" key="2">
    <source>
        <dbReference type="Pfam" id="PF04282"/>
    </source>
</evidence>
<dbReference type="PANTHER" id="PTHR39966:SF3">
    <property type="entry name" value="DUF438 DOMAIN-CONTAINING PROTEIN"/>
    <property type="match status" value="1"/>
</dbReference>
<dbReference type="InterPro" id="IPR015077">
    <property type="entry name" value="DUF1858"/>
</dbReference>
<dbReference type="Pfam" id="PF04282">
    <property type="entry name" value="DUF438"/>
    <property type="match status" value="1"/>
</dbReference>
<dbReference type="RefSeq" id="WP_249242315.1">
    <property type="nucleotide sequence ID" value="NZ_CP096649.1"/>
</dbReference>
<dbReference type="InterPro" id="IPR012312">
    <property type="entry name" value="Hemerythrin-like"/>
</dbReference>
<protein>
    <submittedName>
        <fullName evidence="4">DUF438 domain-containing protein</fullName>
    </submittedName>
</protein>
<feature type="domain" description="Hemerythrin-like" evidence="1">
    <location>
        <begin position="169"/>
        <end position="284"/>
    </location>
</feature>
<dbReference type="SUPFAM" id="SSF140683">
    <property type="entry name" value="SP0561-like"/>
    <property type="match status" value="1"/>
</dbReference>
<dbReference type="InterPro" id="IPR035965">
    <property type="entry name" value="PAS-like_dom_sf"/>
</dbReference>
<evidence type="ECO:0000313" key="5">
    <source>
        <dbReference type="Proteomes" id="UP000831151"/>
    </source>
</evidence>
<dbReference type="Gene3D" id="1.10.3910.10">
    <property type="entry name" value="SP0561-like"/>
    <property type="match status" value="1"/>
</dbReference>
<dbReference type="Proteomes" id="UP000831151">
    <property type="component" value="Chromosome"/>
</dbReference>
<dbReference type="InterPro" id="IPR038062">
    <property type="entry name" value="ScdA-like_N_sf"/>
</dbReference>
<dbReference type="EMBL" id="CP096649">
    <property type="protein sequence ID" value="UQK58736.1"/>
    <property type="molecule type" value="Genomic_DNA"/>
</dbReference>